<evidence type="ECO:0000313" key="3">
    <source>
        <dbReference type="Proteomes" id="UP001189429"/>
    </source>
</evidence>
<proteinExistence type="predicted"/>
<gene>
    <name evidence="2" type="ORF">PCOR1329_LOCUS38141</name>
</gene>
<organism evidence="2 3">
    <name type="scientific">Prorocentrum cordatum</name>
    <dbReference type="NCBI Taxonomy" id="2364126"/>
    <lineage>
        <taxon>Eukaryota</taxon>
        <taxon>Sar</taxon>
        <taxon>Alveolata</taxon>
        <taxon>Dinophyceae</taxon>
        <taxon>Prorocentrales</taxon>
        <taxon>Prorocentraceae</taxon>
        <taxon>Prorocentrum</taxon>
    </lineage>
</organism>
<dbReference type="InterPro" id="IPR036397">
    <property type="entry name" value="RNaseH_sf"/>
</dbReference>
<reference evidence="2" key="1">
    <citation type="submission" date="2023-10" db="EMBL/GenBank/DDBJ databases">
        <authorList>
            <person name="Chen Y."/>
            <person name="Shah S."/>
            <person name="Dougan E. K."/>
            <person name="Thang M."/>
            <person name="Chan C."/>
        </authorList>
    </citation>
    <scope>NUCLEOTIDE SEQUENCE [LARGE SCALE GENOMIC DNA]</scope>
</reference>
<dbReference type="Gene3D" id="3.30.420.10">
    <property type="entry name" value="Ribonuclease H-like superfamily/Ribonuclease H"/>
    <property type="match status" value="1"/>
</dbReference>
<dbReference type="EMBL" id="CAUYUJ010014618">
    <property type="protein sequence ID" value="CAK0843951.1"/>
    <property type="molecule type" value="Genomic_DNA"/>
</dbReference>
<evidence type="ECO:0000313" key="2">
    <source>
        <dbReference type="EMBL" id="CAK0843951.1"/>
    </source>
</evidence>
<protein>
    <submittedName>
        <fullName evidence="2">Uncharacterized protein</fullName>
    </submittedName>
</protein>
<feature type="non-terminal residue" evidence="2">
    <location>
        <position position="1085"/>
    </location>
</feature>
<keyword evidence="3" id="KW-1185">Reference proteome</keyword>
<dbReference type="Proteomes" id="UP001189429">
    <property type="component" value="Unassembled WGS sequence"/>
</dbReference>
<name>A0ABN9TEC4_9DINO</name>
<accession>A0ABN9TEC4</accession>
<feature type="region of interest" description="Disordered" evidence="1">
    <location>
        <begin position="1042"/>
        <end position="1068"/>
    </location>
</feature>
<sequence length="1085" mass="122806">MGTGRDIKDTIELRESEMPMLKFMTSHAVKIKQDFRDNFKEHIHLQGYDKETHRKRTAAAAMFSKKFCTALCKDILALESKEPGISINKFSRAFPAAADDEAEDEAPLAQLPAPAGPKSLDDLMEEFKDIDTKSIKITLDTFTPTEAQWIKAAILSITDYTMSFGFDETEFSNPDDYKDRIRFLGNKDGHYHMSVVKDWRSAPEDDIDTTTTIYIITLLGKIEINGRVLSRTKPNMELRELPKKLTHANEKDRAGLLRLLHERFWHNSPLGVMKLLQAMLLPQAIVLQGMEICKACEVCQQWAKRHIRPQIKSFLATVFNEMVQHDLFFLWDETFMILIDEATKWKTGDHLINKTGPVLVKALNYLWIRIWGAMQNLLTDQEGGLMGHEATKLCDRLEINRLAIGKGGATTKGLCCAGHNCTLNYGGSTPQLALTGQLPRMIAIDSETITSMTGALEKRPDYMESMSRARLLARQAIVQSVIQDRLAQASKITQHQHEPELLAPGTICDIWREPARKDECGWRGPAEVISLERRAGSAIVKHQGQPLIIPLRHLRRHVLTEHYITELNKKNDMSSFYIHYDLVNPTMVKAAATFLAPYQIYADGVLVPSETLYDLMDLVDGSTPTKIYWFGLVWQQEQYRYVPSEEACDSCKPLALGIKIFSDTFKPYVDFLRLNMHSGLYCYAGDERTERTTVFVYDQSTNYSTMMLYSYDHCEDLDKHFDPPELDWSGISMIDWPVTTTTTDDFYGEISTRSLFIVNGLTSGYAGYVLDTGNEVIVLVMTVHVDDLQITGSRFYRDWIHKKLELFNVVSLQTKLQSPTIKDLLAINAVIKRLKKNPEKFGIYYRKLKDLTDARKMAASLPSWEAPTFRGSADAAAAKAAGHARPQTLEARGRLWRGPFGLELAVLALARRSCRGVPPPAPPRRLRDGGLRGLARFRGRGPASKGVGGWTGEAPARREVRLAAQAAADKVRRLREEEERERVLQQARREAKEKDALMDSMRRDQEAAMEAIRQSQAAAAPTEELERLRRENRLLSERLHAADELNQTRAVSRGPVPAAASSEAGVDELREEVRRLRESKLSIEE</sequence>
<comment type="caution">
    <text evidence="2">The sequence shown here is derived from an EMBL/GenBank/DDBJ whole genome shotgun (WGS) entry which is preliminary data.</text>
</comment>
<evidence type="ECO:0000256" key="1">
    <source>
        <dbReference type="SAM" id="MobiDB-lite"/>
    </source>
</evidence>